<keyword evidence="3" id="KW-1185">Reference proteome</keyword>
<dbReference type="InterPro" id="IPR052155">
    <property type="entry name" value="Biofilm_reg_signaling"/>
</dbReference>
<sequence>MIGLSPQKISSSFEDLFENAPCGYVVMNLDGQIVQANAAFLDLSKLDRSSVIGASFRNLLGSAGAIFFDTQLLPALLLNGRRKEIALDLRTSKGRVPVLVNFSVQYMEGEAVSIRAVLLDAAERRRFERDLLRARNEAEQLSEVILHSSDAVITSHVDGTIRNWSNGAAKMFGFGSADAVGRSFTELVLSADARGLLALPILELANGREFSGEVVAHRADGTSFDASIMLSPHMEAPEHFSRSPRSCGTFHCKSVPRRLCCRMKNWRRSAGWPVRSRTRSTTLLSQ</sequence>
<dbReference type="PROSITE" id="PS50112">
    <property type="entry name" value="PAS"/>
    <property type="match status" value="1"/>
</dbReference>
<dbReference type="NCBIfam" id="TIGR00229">
    <property type="entry name" value="sensory_box"/>
    <property type="match status" value="2"/>
</dbReference>
<dbReference type="InterPro" id="IPR000014">
    <property type="entry name" value="PAS"/>
</dbReference>
<protein>
    <submittedName>
        <fullName evidence="2">PAS domain-containing protein</fullName>
    </submittedName>
</protein>
<feature type="domain" description="PAS" evidence="1">
    <location>
        <begin position="137"/>
        <end position="188"/>
    </location>
</feature>
<dbReference type="PANTHER" id="PTHR44757:SF2">
    <property type="entry name" value="BIOFILM ARCHITECTURE MAINTENANCE PROTEIN MBAA"/>
    <property type="match status" value="1"/>
</dbReference>
<dbReference type="InterPro" id="IPR035965">
    <property type="entry name" value="PAS-like_dom_sf"/>
</dbReference>
<dbReference type="SUPFAM" id="SSF55785">
    <property type="entry name" value="PYP-like sensor domain (PAS domain)"/>
    <property type="match status" value="2"/>
</dbReference>
<dbReference type="SMART" id="SM00091">
    <property type="entry name" value="PAS"/>
    <property type="match status" value="2"/>
</dbReference>
<name>A0ABW1Z4Y5_9BACT</name>
<dbReference type="InterPro" id="IPR013767">
    <property type="entry name" value="PAS_fold"/>
</dbReference>
<dbReference type="EMBL" id="JBHSWI010000001">
    <property type="protein sequence ID" value="MFC6644596.1"/>
    <property type="molecule type" value="Genomic_DNA"/>
</dbReference>
<dbReference type="Proteomes" id="UP001596391">
    <property type="component" value="Unassembled WGS sequence"/>
</dbReference>
<comment type="caution">
    <text evidence="2">The sequence shown here is derived from an EMBL/GenBank/DDBJ whole genome shotgun (WGS) entry which is preliminary data.</text>
</comment>
<evidence type="ECO:0000259" key="1">
    <source>
        <dbReference type="PROSITE" id="PS50112"/>
    </source>
</evidence>
<evidence type="ECO:0000313" key="3">
    <source>
        <dbReference type="Proteomes" id="UP001596391"/>
    </source>
</evidence>
<dbReference type="Pfam" id="PF13426">
    <property type="entry name" value="PAS_9"/>
    <property type="match status" value="1"/>
</dbReference>
<dbReference type="RefSeq" id="WP_390233824.1">
    <property type="nucleotide sequence ID" value="NZ_JBHSWI010000001.1"/>
</dbReference>
<proteinExistence type="predicted"/>
<dbReference type="Gene3D" id="3.30.450.20">
    <property type="entry name" value="PAS domain"/>
    <property type="match status" value="2"/>
</dbReference>
<dbReference type="PANTHER" id="PTHR44757">
    <property type="entry name" value="DIGUANYLATE CYCLASE DGCP"/>
    <property type="match status" value="1"/>
</dbReference>
<dbReference type="CDD" id="cd00130">
    <property type="entry name" value="PAS"/>
    <property type="match status" value="2"/>
</dbReference>
<accession>A0ABW1Z4Y5</accession>
<reference evidence="3" key="1">
    <citation type="journal article" date="2019" name="Int. J. Syst. Evol. Microbiol.">
        <title>The Global Catalogue of Microorganisms (GCM) 10K type strain sequencing project: providing services to taxonomists for standard genome sequencing and annotation.</title>
        <authorList>
            <consortium name="The Broad Institute Genomics Platform"/>
            <consortium name="The Broad Institute Genome Sequencing Center for Infectious Disease"/>
            <person name="Wu L."/>
            <person name="Ma J."/>
        </authorList>
    </citation>
    <scope>NUCLEOTIDE SEQUENCE [LARGE SCALE GENOMIC DNA]</scope>
    <source>
        <strain evidence="3">CGMCC 1.16026</strain>
    </source>
</reference>
<dbReference type="Pfam" id="PF00989">
    <property type="entry name" value="PAS"/>
    <property type="match status" value="1"/>
</dbReference>
<organism evidence="2 3">
    <name type="scientific">Granulicella cerasi</name>
    <dbReference type="NCBI Taxonomy" id="741063"/>
    <lineage>
        <taxon>Bacteria</taxon>
        <taxon>Pseudomonadati</taxon>
        <taxon>Acidobacteriota</taxon>
        <taxon>Terriglobia</taxon>
        <taxon>Terriglobales</taxon>
        <taxon>Acidobacteriaceae</taxon>
        <taxon>Granulicella</taxon>
    </lineage>
</organism>
<evidence type="ECO:0000313" key="2">
    <source>
        <dbReference type="EMBL" id="MFC6644596.1"/>
    </source>
</evidence>
<gene>
    <name evidence="2" type="ORF">ACFQBQ_03120</name>
</gene>